<gene>
    <name evidence="2" type="ORF">OUZ56_006827</name>
</gene>
<feature type="compositionally biased region" description="Basic residues" evidence="1">
    <location>
        <begin position="354"/>
        <end position="365"/>
    </location>
</feature>
<accession>A0ABQ9YX90</accession>
<evidence type="ECO:0000313" key="3">
    <source>
        <dbReference type="Proteomes" id="UP001234178"/>
    </source>
</evidence>
<dbReference type="Proteomes" id="UP001234178">
    <property type="component" value="Unassembled WGS sequence"/>
</dbReference>
<feature type="region of interest" description="Disordered" evidence="1">
    <location>
        <begin position="306"/>
        <end position="371"/>
    </location>
</feature>
<evidence type="ECO:0000313" key="2">
    <source>
        <dbReference type="EMBL" id="KAK4005103.1"/>
    </source>
</evidence>
<dbReference type="EMBL" id="JAOYFB010000001">
    <property type="protein sequence ID" value="KAK4005103.1"/>
    <property type="molecule type" value="Genomic_DNA"/>
</dbReference>
<reference evidence="2 3" key="1">
    <citation type="journal article" date="2023" name="Nucleic Acids Res.">
        <title>The hologenome of Daphnia magna reveals possible DNA methylation and microbiome-mediated evolution of the host genome.</title>
        <authorList>
            <person name="Chaturvedi A."/>
            <person name="Li X."/>
            <person name="Dhandapani V."/>
            <person name="Marshall H."/>
            <person name="Kissane S."/>
            <person name="Cuenca-Cambronero M."/>
            <person name="Asole G."/>
            <person name="Calvet F."/>
            <person name="Ruiz-Romero M."/>
            <person name="Marangio P."/>
            <person name="Guigo R."/>
            <person name="Rago D."/>
            <person name="Mirbahai L."/>
            <person name="Eastwood N."/>
            <person name="Colbourne J.K."/>
            <person name="Zhou J."/>
            <person name="Mallon E."/>
            <person name="Orsini L."/>
        </authorList>
    </citation>
    <scope>NUCLEOTIDE SEQUENCE [LARGE SCALE GENOMIC DNA]</scope>
    <source>
        <strain evidence="2">LRV0_1</strain>
    </source>
</reference>
<name>A0ABQ9YX90_9CRUS</name>
<organism evidence="2 3">
    <name type="scientific">Daphnia magna</name>
    <dbReference type="NCBI Taxonomy" id="35525"/>
    <lineage>
        <taxon>Eukaryota</taxon>
        <taxon>Metazoa</taxon>
        <taxon>Ecdysozoa</taxon>
        <taxon>Arthropoda</taxon>
        <taxon>Crustacea</taxon>
        <taxon>Branchiopoda</taxon>
        <taxon>Diplostraca</taxon>
        <taxon>Cladocera</taxon>
        <taxon>Anomopoda</taxon>
        <taxon>Daphniidae</taxon>
        <taxon>Daphnia</taxon>
    </lineage>
</organism>
<evidence type="ECO:0000256" key="1">
    <source>
        <dbReference type="SAM" id="MobiDB-lite"/>
    </source>
</evidence>
<feature type="region of interest" description="Disordered" evidence="1">
    <location>
        <begin position="147"/>
        <end position="189"/>
    </location>
</feature>
<feature type="compositionally biased region" description="Basic and acidic residues" evidence="1">
    <location>
        <begin position="330"/>
        <end position="343"/>
    </location>
</feature>
<protein>
    <submittedName>
        <fullName evidence="2">Uncharacterized protein</fullName>
    </submittedName>
</protein>
<sequence length="387" mass="42377">MMGPCEGKREIGVKTEDKSFSPFRIELYAIPIWACVSVDAGRLLCKMNSTIRKLPGSKKEFAHVKSVVDHRRPGSSKAPNVPAAVQIKPDYKKPSSGKSVSANEIARPLTACPPWDSSTKIKPTPVLYIKPLPGTRKALGHVQRKSFKARSIPASHSRPFRPVLPSKIRQPNGKPKAHDESVRGQTKPDNKLVEDVDIKPVEMTPESPQKAPQEMVEIPDEKAADVPVGSADPGFMSRVWHSMVDPILSSKKPDDEAEAVAVKQPESEESGVPVVTEEESPAIGESAVPSVAENKEESFEMAIEAVGNQPMEGPSSVEGEGRKYLKGYGSKKERIRKALEKKGIMPGDELPPKKPFKNQGPKRSKSPSLQEIFDRCVRAQQVYKNSG</sequence>
<comment type="caution">
    <text evidence="2">The sequence shown here is derived from an EMBL/GenBank/DDBJ whole genome shotgun (WGS) entry which is preliminary data.</text>
</comment>
<feature type="compositionally biased region" description="Basic and acidic residues" evidence="1">
    <location>
        <begin position="176"/>
        <end position="189"/>
    </location>
</feature>
<feature type="region of interest" description="Disordered" evidence="1">
    <location>
        <begin position="248"/>
        <end position="294"/>
    </location>
</feature>
<proteinExistence type="predicted"/>
<keyword evidence="3" id="KW-1185">Reference proteome</keyword>